<protein>
    <submittedName>
        <fullName evidence="1">Uncharacterized protein</fullName>
    </submittedName>
</protein>
<evidence type="ECO:0000313" key="1">
    <source>
        <dbReference type="EMBL" id="KAJ7632097.1"/>
    </source>
</evidence>
<comment type="caution">
    <text evidence="1">The sequence shown here is derived from an EMBL/GenBank/DDBJ whole genome shotgun (WGS) entry which is preliminary data.</text>
</comment>
<sequence>MTLRDSLAATDSASGVATTTKNYIVEFHEHEFEEVFDNGIYHFRFFYYNPWDWLLNLVSDPTLADDMVWYPSCKYLVVDGNRQCLRNKFCNSDKWWNMQYSTSCTWNTTLSLPLLVWLNKGWVSSHTNMPSTLRTFIWDMFPEEPLRDDREDLLQIQLFRCIYLHYTSLENWTDCCNVLRCNLSFQANHEEHFDLPPPFQENRGITLVQLFKKSSWRPKTLWENCRILKDGQTIFILPQYWSVVLTWLIALGATRQIEHFIQRM</sequence>
<proteinExistence type="predicted"/>
<reference evidence="1" key="1">
    <citation type="submission" date="2023-03" db="EMBL/GenBank/DDBJ databases">
        <title>Massive genome expansion in bonnet fungi (Mycena s.s.) driven by repeated elements and novel gene families across ecological guilds.</title>
        <authorList>
            <consortium name="Lawrence Berkeley National Laboratory"/>
            <person name="Harder C.B."/>
            <person name="Miyauchi S."/>
            <person name="Viragh M."/>
            <person name="Kuo A."/>
            <person name="Thoen E."/>
            <person name="Andreopoulos B."/>
            <person name="Lu D."/>
            <person name="Skrede I."/>
            <person name="Drula E."/>
            <person name="Henrissat B."/>
            <person name="Morin E."/>
            <person name="Kohler A."/>
            <person name="Barry K."/>
            <person name="LaButti K."/>
            <person name="Morin E."/>
            <person name="Salamov A."/>
            <person name="Lipzen A."/>
            <person name="Mereny Z."/>
            <person name="Hegedus B."/>
            <person name="Baldrian P."/>
            <person name="Stursova M."/>
            <person name="Weitz H."/>
            <person name="Taylor A."/>
            <person name="Grigoriev I.V."/>
            <person name="Nagy L.G."/>
            <person name="Martin F."/>
            <person name="Kauserud H."/>
        </authorList>
    </citation>
    <scope>NUCLEOTIDE SEQUENCE</scope>
    <source>
        <strain evidence="1">CBHHK067</strain>
    </source>
</reference>
<dbReference type="Proteomes" id="UP001221757">
    <property type="component" value="Unassembled WGS sequence"/>
</dbReference>
<evidence type="ECO:0000313" key="2">
    <source>
        <dbReference type="Proteomes" id="UP001221757"/>
    </source>
</evidence>
<organism evidence="1 2">
    <name type="scientific">Mycena rosella</name>
    <name type="common">Pink bonnet</name>
    <name type="synonym">Agaricus rosellus</name>
    <dbReference type="NCBI Taxonomy" id="1033263"/>
    <lineage>
        <taxon>Eukaryota</taxon>
        <taxon>Fungi</taxon>
        <taxon>Dikarya</taxon>
        <taxon>Basidiomycota</taxon>
        <taxon>Agaricomycotina</taxon>
        <taxon>Agaricomycetes</taxon>
        <taxon>Agaricomycetidae</taxon>
        <taxon>Agaricales</taxon>
        <taxon>Marasmiineae</taxon>
        <taxon>Mycenaceae</taxon>
        <taxon>Mycena</taxon>
    </lineage>
</organism>
<keyword evidence="2" id="KW-1185">Reference proteome</keyword>
<gene>
    <name evidence="1" type="ORF">B0H17DRAFT_1149958</name>
</gene>
<name>A0AAD7BVW9_MYCRO</name>
<accession>A0AAD7BVW9</accession>
<dbReference type="AlphaFoldDB" id="A0AAD7BVW9"/>
<dbReference type="EMBL" id="JARKIE010000492">
    <property type="protein sequence ID" value="KAJ7632097.1"/>
    <property type="molecule type" value="Genomic_DNA"/>
</dbReference>